<gene>
    <name evidence="3" type="ORF">HPDFL43_03169</name>
</gene>
<dbReference type="HOGENOM" id="CLU_073302_1_1_5"/>
<proteinExistence type="predicted"/>
<keyword evidence="1" id="KW-0812">Transmembrane</keyword>
<keyword evidence="1" id="KW-1133">Transmembrane helix</keyword>
<dbReference type="eggNOG" id="COG4649">
    <property type="taxonomic scope" value="Bacteria"/>
</dbReference>
<accession>A9DDI6</accession>
<reference evidence="3 4" key="1">
    <citation type="submission" date="2007-10" db="EMBL/GenBank/DDBJ databases">
        <authorList>
            <person name="Wagner-Dobler I."/>
            <person name="Ferriera S."/>
            <person name="Johnson J."/>
            <person name="Kravitz S."/>
            <person name="Beeson K."/>
            <person name="Sutton G."/>
            <person name="Rogers Y.-H."/>
            <person name="Friedman R."/>
            <person name="Frazier M."/>
            <person name="Venter J.C."/>
        </authorList>
    </citation>
    <scope>NUCLEOTIDE SEQUENCE [LARGE SCALE GENOMIC DNA]</scope>
    <source>
        <strain evidence="3 4">DFL-43</strain>
    </source>
</reference>
<organism evidence="3 4">
    <name type="scientific">Hoeflea phototrophica (strain DSM 17068 / NCIMB 14078 / DFL-43)</name>
    <dbReference type="NCBI Taxonomy" id="411684"/>
    <lineage>
        <taxon>Bacteria</taxon>
        <taxon>Pseudomonadati</taxon>
        <taxon>Pseudomonadota</taxon>
        <taxon>Alphaproteobacteria</taxon>
        <taxon>Hyphomicrobiales</taxon>
        <taxon>Rhizobiaceae</taxon>
        <taxon>Hoeflea</taxon>
    </lineage>
</organism>
<evidence type="ECO:0000313" key="4">
    <source>
        <dbReference type="Proteomes" id="UP000004291"/>
    </source>
</evidence>
<keyword evidence="1" id="KW-0472">Membrane</keyword>
<dbReference type="InterPro" id="IPR018704">
    <property type="entry name" value="SecYEG/CpoB_TPR"/>
</dbReference>
<dbReference type="InterPro" id="IPR011990">
    <property type="entry name" value="TPR-like_helical_dom_sf"/>
</dbReference>
<comment type="caution">
    <text evidence="3">The sequence shown here is derived from an EMBL/GenBank/DDBJ whole genome shotgun (WGS) entry which is preliminary data.</text>
</comment>
<dbReference type="Proteomes" id="UP000004291">
    <property type="component" value="Chromosome"/>
</dbReference>
<dbReference type="EMBL" id="ABIA03000002">
    <property type="protein sequence ID" value="EDQ32077.2"/>
    <property type="molecule type" value="Genomic_DNA"/>
</dbReference>
<name>A9DDI6_HOEPD</name>
<evidence type="ECO:0000256" key="1">
    <source>
        <dbReference type="SAM" id="Phobius"/>
    </source>
</evidence>
<keyword evidence="4" id="KW-1185">Reference proteome</keyword>
<sequence length="235" mass="24746">MTLRGPVSAGNAMSDDNSTFVREVNDDLRSDYFKALWARFRFVIIGAAIAIVAVTAGLRGWEYWQESTAAKSGDAFLAALELARDGNTDAALAGFQELEATGHGSYPVLARMRAATVLADQGDSAAAISAFSSIGKDASQPTAIRDAARMRAAYLLVDHGSYDDVSAEVEVLAVPGNAARHAAREALGLAAFKAGDLAKASEWFNEVINDNQTPRGVANRARVILDLIAARGGAS</sequence>
<evidence type="ECO:0000259" key="2">
    <source>
        <dbReference type="Pfam" id="PF09976"/>
    </source>
</evidence>
<protein>
    <recommendedName>
        <fullName evidence="2">Ancillary SecYEG translocon subunit/Cell division coordinator CpoB TPR domain-containing protein</fullName>
    </recommendedName>
</protein>
<dbReference type="AlphaFoldDB" id="A9DDI6"/>
<dbReference type="Gene3D" id="1.25.40.10">
    <property type="entry name" value="Tetratricopeptide repeat domain"/>
    <property type="match status" value="1"/>
</dbReference>
<evidence type="ECO:0000313" key="3">
    <source>
        <dbReference type="EMBL" id="EDQ32077.2"/>
    </source>
</evidence>
<dbReference type="STRING" id="411684.HPDFL43_03169"/>
<feature type="domain" description="Ancillary SecYEG translocon subunit/Cell division coordinator CpoB TPR" evidence="2">
    <location>
        <begin position="34"/>
        <end position="212"/>
    </location>
</feature>
<reference evidence="3 4" key="2">
    <citation type="submission" date="2012-06" db="EMBL/GenBank/DDBJ databases">
        <authorList>
            <person name="Fiebig A."/>
        </authorList>
    </citation>
    <scope>NUCLEOTIDE SEQUENCE [LARGE SCALE GENOMIC DNA]</scope>
    <source>
        <strain evidence="3 4">DFL-43</strain>
    </source>
</reference>
<feature type="transmembrane region" description="Helical" evidence="1">
    <location>
        <begin position="36"/>
        <end position="58"/>
    </location>
</feature>
<dbReference type="Pfam" id="PF09976">
    <property type="entry name" value="TPR_21"/>
    <property type="match status" value="1"/>
</dbReference>